<dbReference type="EMBL" id="QGMK01001852">
    <property type="protein sequence ID" value="TVY62916.1"/>
    <property type="molecule type" value="Genomic_DNA"/>
</dbReference>
<dbReference type="Proteomes" id="UP000469558">
    <property type="component" value="Unassembled WGS sequence"/>
</dbReference>
<gene>
    <name evidence="1" type="ORF">LSUE1_G007962</name>
</gene>
<accession>A0A8T9BV57</accession>
<feature type="non-terminal residue" evidence="1">
    <location>
        <position position="166"/>
    </location>
</feature>
<protein>
    <recommendedName>
        <fullName evidence="3">Methyltransferase</fullName>
    </recommendedName>
</protein>
<dbReference type="InterPro" id="IPR052356">
    <property type="entry name" value="Thiol_S-MT"/>
</dbReference>
<evidence type="ECO:0000313" key="1">
    <source>
        <dbReference type="EMBL" id="TVY62916.1"/>
    </source>
</evidence>
<dbReference type="InterPro" id="IPR029063">
    <property type="entry name" value="SAM-dependent_MTases_sf"/>
</dbReference>
<proteinExistence type="predicted"/>
<dbReference type="SUPFAM" id="SSF53335">
    <property type="entry name" value="S-adenosyl-L-methionine-dependent methyltransferases"/>
    <property type="match status" value="1"/>
</dbReference>
<evidence type="ECO:0000313" key="2">
    <source>
        <dbReference type="Proteomes" id="UP000469558"/>
    </source>
</evidence>
<dbReference type="OrthoDB" id="540004at2759"/>
<dbReference type="CDD" id="cd02440">
    <property type="entry name" value="AdoMet_MTases"/>
    <property type="match status" value="1"/>
</dbReference>
<keyword evidence="2" id="KW-1185">Reference proteome</keyword>
<organism evidence="1 2">
    <name type="scientific">Lachnellula suecica</name>
    <dbReference type="NCBI Taxonomy" id="602035"/>
    <lineage>
        <taxon>Eukaryota</taxon>
        <taxon>Fungi</taxon>
        <taxon>Dikarya</taxon>
        <taxon>Ascomycota</taxon>
        <taxon>Pezizomycotina</taxon>
        <taxon>Leotiomycetes</taxon>
        <taxon>Helotiales</taxon>
        <taxon>Lachnaceae</taxon>
        <taxon>Lachnellula</taxon>
    </lineage>
</organism>
<dbReference type="PANTHER" id="PTHR45036:SF1">
    <property type="entry name" value="METHYLTRANSFERASE LIKE 7A"/>
    <property type="match status" value="1"/>
</dbReference>
<dbReference type="Pfam" id="PF13489">
    <property type="entry name" value="Methyltransf_23"/>
    <property type="match status" value="1"/>
</dbReference>
<reference evidence="1 2" key="1">
    <citation type="submission" date="2018-05" db="EMBL/GenBank/DDBJ databases">
        <title>Genome sequencing and assembly of the regulated plant pathogen Lachnellula willkommii and related sister species for the development of diagnostic species identification markers.</title>
        <authorList>
            <person name="Giroux E."/>
            <person name="Bilodeau G."/>
        </authorList>
    </citation>
    <scope>NUCLEOTIDE SEQUENCE [LARGE SCALE GENOMIC DNA]</scope>
    <source>
        <strain evidence="1 2">CBS 268.59</strain>
    </source>
</reference>
<dbReference type="PANTHER" id="PTHR45036">
    <property type="entry name" value="METHYLTRANSFERASE LIKE 7B"/>
    <property type="match status" value="1"/>
</dbReference>
<sequence>MFEKPLDVLQHLMEPIRFMALAGTYIPSTIYSLLTCHQYSDLRSPSGFKDAWFARFWSTYGPLIRADRAPQVAPLFTHLHGVVLDIGPGSGEWLSLFPKDHVTKIYGVEPNRDHHAALRKQIERCGLEGVYEIVPVGIEDLGRGRWVKEETVDGVVTVLCLCSVPR</sequence>
<dbReference type="AlphaFoldDB" id="A0A8T9BV57"/>
<dbReference type="Gene3D" id="3.40.50.150">
    <property type="entry name" value="Vaccinia Virus protein VP39"/>
    <property type="match status" value="1"/>
</dbReference>
<comment type="caution">
    <text evidence="1">The sequence shown here is derived from an EMBL/GenBank/DDBJ whole genome shotgun (WGS) entry which is preliminary data.</text>
</comment>
<name>A0A8T9BV57_9HELO</name>
<evidence type="ECO:0008006" key="3">
    <source>
        <dbReference type="Google" id="ProtNLM"/>
    </source>
</evidence>